<dbReference type="SMART" id="SM00955">
    <property type="entry name" value="RNB"/>
    <property type="match status" value="1"/>
</dbReference>
<name>A0A448V2P0_9FIRM</name>
<dbReference type="PANTHER" id="PTHR23355">
    <property type="entry name" value="RIBONUCLEASE"/>
    <property type="match status" value="1"/>
</dbReference>
<evidence type="ECO:0000256" key="2">
    <source>
        <dbReference type="ARBA" id="ARBA00004496"/>
    </source>
</evidence>
<dbReference type="SUPFAM" id="SSF50249">
    <property type="entry name" value="Nucleic acid-binding proteins"/>
    <property type="match status" value="4"/>
</dbReference>
<keyword evidence="4 8" id="KW-0540">Nuclease</keyword>
<dbReference type="SMART" id="SM00357">
    <property type="entry name" value="CSP"/>
    <property type="match status" value="2"/>
</dbReference>
<dbReference type="InterPro" id="IPR003029">
    <property type="entry name" value="S1_domain"/>
</dbReference>
<sequence>MSIRNNVLALVEEEGPLSKAEIFRALAVNGNLEKEMKSLLKDMVKDGVLYRDEDKRYRASEKEGLMAGRLQGNEKGFGFFVPDDETLEDLYIHGTKMNTAMHNDRVLVEKIPPKDPEKGEEGRVVTVLERANHRIVGIFDDAGKFGFVKPDERKISMDIYIPGKRTAGAREGQKVVVDIEKFPTPNRKAEGKIVEILGYPDEKNVDILSIAYALGIDLEFPREVLEEAEAIPQTVPTSAIAGRRDLREIPTFTIDGADSKDFDDALSIEFLENGRYRVGVHIADVAEYVVAGSHLDKEAYKRGNSVYLLNKVIPMLPKELSNGICSLNEGVDRLCLTLLAEVDDAGKVYDFDICESVIRSDRRLVYTHVSDLLEDGKIHPSLEGLEAALIKLNEIARARKKMRNERGNIDFYFEEPYIELDDEGRPISITLYDHREANELIEEFMLLANETVSETYSKKKLPFIYRIHEEPSQEKLELLNSIIRPFGHHIDLTRDVTPKDIQKITQGVVGKDEESLVQTMVLRSMQKARYSDQRDIHFGLAAVYYSHFTSPIRRYADLTIHRVIKQDLNKTLDQRLVDRYKMSFPDIADHISETEKVAQEAERKVVDVKMAQYMSDFIGEEFPAKVSGITSFGIFAQLENTVEGLISYASLDEFYRFDEDNYTAVGERTHREIKMGDPIRVVVVGTDPIKGKIDFGMAGEENSKKDKPERTGQ</sequence>
<dbReference type="InterPro" id="IPR013223">
    <property type="entry name" value="RNase_B_OB_dom"/>
</dbReference>
<comment type="function">
    <text evidence="8">3'-5' exoribonuclease that releases 5'-nucleoside monophosphates and is involved in maturation of structured RNAs.</text>
</comment>
<feature type="domain" description="S1 motif" evidence="9">
    <location>
        <begin position="619"/>
        <end position="698"/>
    </location>
</feature>
<dbReference type="OrthoDB" id="9764149at2"/>
<dbReference type="InterPro" id="IPR040476">
    <property type="entry name" value="CSD2"/>
</dbReference>
<proteinExistence type="inferred from homology"/>
<comment type="subcellular location">
    <subcellularLocation>
        <location evidence="2 8">Cytoplasm</location>
    </subcellularLocation>
</comment>
<dbReference type="GO" id="GO:0008859">
    <property type="term" value="F:exoribonuclease II activity"/>
    <property type="evidence" value="ECO:0007669"/>
    <property type="project" value="UniProtKB-UniRule"/>
</dbReference>
<dbReference type="PANTHER" id="PTHR23355:SF9">
    <property type="entry name" value="DIS3-LIKE EXONUCLEASE 2"/>
    <property type="match status" value="1"/>
</dbReference>
<dbReference type="InterPro" id="IPR012340">
    <property type="entry name" value="NA-bd_OB-fold"/>
</dbReference>
<keyword evidence="11" id="KW-1185">Reference proteome</keyword>
<dbReference type="GO" id="GO:0006402">
    <property type="term" value="P:mRNA catabolic process"/>
    <property type="evidence" value="ECO:0007669"/>
    <property type="project" value="TreeGrafter"/>
</dbReference>
<evidence type="ECO:0000256" key="6">
    <source>
        <dbReference type="ARBA" id="ARBA00022839"/>
    </source>
</evidence>
<dbReference type="InterPro" id="IPR001900">
    <property type="entry name" value="RNase_II/R"/>
</dbReference>
<reference evidence="10 11" key="1">
    <citation type="submission" date="2018-12" db="EMBL/GenBank/DDBJ databases">
        <authorList>
            <consortium name="Pathogen Informatics"/>
        </authorList>
    </citation>
    <scope>NUCLEOTIDE SEQUENCE [LARGE SCALE GENOMIC DNA]</scope>
    <source>
        <strain evidence="10 11">NCTC13079</strain>
    </source>
</reference>
<dbReference type="Proteomes" id="UP000269544">
    <property type="component" value="Chromosome"/>
</dbReference>
<dbReference type="InterPro" id="IPR050180">
    <property type="entry name" value="RNR_Ribonuclease"/>
</dbReference>
<evidence type="ECO:0000256" key="1">
    <source>
        <dbReference type="ARBA" id="ARBA00001849"/>
    </source>
</evidence>
<organism evidence="10 11">
    <name type="scientific">Aedoeadaptatus ivorii</name>
    <dbReference type="NCBI Taxonomy" id="54006"/>
    <lineage>
        <taxon>Bacteria</taxon>
        <taxon>Bacillati</taxon>
        <taxon>Bacillota</taxon>
        <taxon>Tissierellia</taxon>
        <taxon>Tissierellales</taxon>
        <taxon>Peptoniphilaceae</taxon>
        <taxon>Aedoeadaptatus</taxon>
    </lineage>
</organism>
<dbReference type="Pfam" id="PF17876">
    <property type="entry name" value="CSD2"/>
    <property type="match status" value="1"/>
</dbReference>
<keyword evidence="3 8" id="KW-0963">Cytoplasm</keyword>
<evidence type="ECO:0000256" key="8">
    <source>
        <dbReference type="HAMAP-Rule" id="MF_01895"/>
    </source>
</evidence>
<dbReference type="SMART" id="SM00316">
    <property type="entry name" value="S1"/>
    <property type="match status" value="1"/>
</dbReference>
<evidence type="ECO:0000259" key="9">
    <source>
        <dbReference type="PROSITE" id="PS50126"/>
    </source>
</evidence>
<dbReference type="CDD" id="cd04471">
    <property type="entry name" value="S1_RNase_R"/>
    <property type="match status" value="1"/>
</dbReference>
<keyword evidence="7 8" id="KW-0694">RNA-binding</keyword>
<dbReference type="Pfam" id="PF08206">
    <property type="entry name" value="OB_RNB"/>
    <property type="match status" value="1"/>
</dbReference>
<dbReference type="Pfam" id="PF00773">
    <property type="entry name" value="RNB"/>
    <property type="match status" value="1"/>
</dbReference>
<comment type="similarity">
    <text evidence="8">Belongs to the RNR ribonuclease family. RNase R subfamily.</text>
</comment>
<dbReference type="AlphaFoldDB" id="A0A448V2P0"/>
<dbReference type="EMBL" id="LR134523">
    <property type="protein sequence ID" value="VEJ36065.1"/>
    <property type="molecule type" value="Genomic_DNA"/>
</dbReference>
<evidence type="ECO:0000313" key="11">
    <source>
        <dbReference type="Proteomes" id="UP000269544"/>
    </source>
</evidence>
<accession>A0A448V2P0</accession>
<dbReference type="PROSITE" id="PS01175">
    <property type="entry name" value="RIBONUCLEASE_II"/>
    <property type="match status" value="1"/>
</dbReference>
<evidence type="ECO:0000256" key="3">
    <source>
        <dbReference type="ARBA" id="ARBA00022490"/>
    </source>
</evidence>
<dbReference type="KEGG" id="piv:NCTC13079_01258"/>
<dbReference type="InterPro" id="IPR011805">
    <property type="entry name" value="RNase_R"/>
</dbReference>
<gene>
    <name evidence="8 10" type="primary">rnr</name>
    <name evidence="10" type="ORF">NCTC13079_01258</name>
</gene>
<dbReference type="GO" id="GO:0005829">
    <property type="term" value="C:cytosol"/>
    <property type="evidence" value="ECO:0007669"/>
    <property type="project" value="TreeGrafter"/>
</dbReference>
<dbReference type="HAMAP" id="MF_01895">
    <property type="entry name" value="RNase_R"/>
    <property type="match status" value="1"/>
</dbReference>
<dbReference type="NCBIfam" id="TIGR00358">
    <property type="entry name" value="3_prime_RNase"/>
    <property type="match status" value="1"/>
</dbReference>
<protein>
    <recommendedName>
        <fullName evidence="8">Ribonuclease R</fullName>
        <shortName evidence="8">RNase R</shortName>
        <ecNumber evidence="8">3.1.13.1</ecNumber>
    </recommendedName>
</protein>
<dbReference type="PROSITE" id="PS50126">
    <property type="entry name" value="S1"/>
    <property type="match status" value="1"/>
</dbReference>
<dbReference type="InterPro" id="IPR011129">
    <property type="entry name" value="CSD"/>
</dbReference>
<dbReference type="InterPro" id="IPR004476">
    <property type="entry name" value="RNase_II/RNase_R"/>
</dbReference>
<evidence type="ECO:0000313" key="10">
    <source>
        <dbReference type="EMBL" id="VEJ36065.1"/>
    </source>
</evidence>
<evidence type="ECO:0000256" key="5">
    <source>
        <dbReference type="ARBA" id="ARBA00022801"/>
    </source>
</evidence>
<keyword evidence="6 8" id="KW-0269">Exonuclease</keyword>
<comment type="catalytic activity">
    <reaction evidence="1 8">
        <text>Exonucleolytic cleavage in the 3'- to 5'-direction to yield nucleoside 5'-phosphates.</text>
        <dbReference type="EC" id="3.1.13.1"/>
    </reaction>
</comment>
<dbReference type="Gene3D" id="2.40.50.140">
    <property type="entry name" value="Nucleic acid-binding proteins"/>
    <property type="match status" value="3"/>
</dbReference>
<dbReference type="Pfam" id="PF00575">
    <property type="entry name" value="S1"/>
    <property type="match status" value="1"/>
</dbReference>
<dbReference type="RefSeq" id="WP_126465863.1">
    <property type="nucleotide sequence ID" value="NZ_LR134523.1"/>
</dbReference>
<keyword evidence="5 8" id="KW-0378">Hydrolase</keyword>
<dbReference type="NCBIfam" id="TIGR02063">
    <property type="entry name" value="RNase_R"/>
    <property type="match status" value="1"/>
</dbReference>
<evidence type="ECO:0000256" key="7">
    <source>
        <dbReference type="ARBA" id="ARBA00022884"/>
    </source>
</evidence>
<dbReference type="InterPro" id="IPR022966">
    <property type="entry name" value="RNase_II/R_CS"/>
</dbReference>
<evidence type="ECO:0000256" key="4">
    <source>
        <dbReference type="ARBA" id="ARBA00022722"/>
    </source>
</evidence>
<dbReference type="GO" id="GO:0003723">
    <property type="term" value="F:RNA binding"/>
    <property type="evidence" value="ECO:0007669"/>
    <property type="project" value="UniProtKB-UniRule"/>
</dbReference>
<dbReference type="EC" id="3.1.13.1" evidence="8"/>